<keyword evidence="2" id="KW-1185">Reference proteome</keyword>
<evidence type="ECO:0000313" key="2">
    <source>
        <dbReference type="Proteomes" id="UP000280707"/>
    </source>
</evidence>
<proteinExistence type="predicted"/>
<protein>
    <submittedName>
        <fullName evidence="1">Uncharacterized protein</fullName>
    </submittedName>
</protein>
<evidence type="ECO:0000313" key="1">
    <source>
        <dbReference type="EMBL" id="VEH72066.1"/>
    </source>
</evidence>
<sequence length="55" mass="5683">MGVVGVDSVVVEGWSSCFVVGLVLVVGQGLYFGELVLAPVGLPGDFYGIVGQFCF</sequence>
<accession>A0ABY6TB46</accession>
<dbReference type="EMBL" id="LR134408">
    <property type="protein sequence ID" value="VEH72066.1"/>
    <property type="molecule type" value="Genomic_DNA"/>
</dbReference>
<dbReference type="Proteomes" id="UP000280707">
    <property type="component" value="Chromosome"/>
</dbReference>
<organism evidence="1 2">
    <name type="scientific">Corynebacterium segmentosum</name>
    <dbReference type="NCBI Taxonomy" id="43990"/>
    <lineage>
        <taxon>Bacteria</taxon>
        <taxon>Bacillati</taxon>
        <taxon>Actinomycetota</taxon>
        <taxon>Actinomycetes</taxon>
        <taxon>Mycobacteriales</taxon>
        <taxon>Corynebacteriaceae</taxon>
        <taxon>Corynebacterium</taxon>
    </lineage>
</organism>
<reference evidence="1 2" key="1">
    <citation type="submission" date="2018-12" db="EMBL/GenBank/DDBJ databases">
        <authorList>
            <consortium name="Pathogen Informatics"/>
        </authorList>
    </citation>
    <scope>NUCLEOTIDE SEQUENCE [LARGE SCALE GENOMIC DNA]</scope>
    <source>
        <strain evidence="1 2">NCTC934</strain>
    </source>
</reference>
<name>A0ABY6TB46_9CORY</name>
<gene>
    <name evidence="1" type="ORF">NCTC934_00326</name>
</gene>